<dbReference type="EMBL" id="BOMM01000070">
    <property type="protein sequence ID" value="GIE15646.1"/>
    <property type="molecule type" value="Genomic_DNA"/>
</dbReference>
<protein>
    <recommendedName>
        <fullName evidence="3">N-acetyltransferase domain-containing protein</fullName>
    </recommendedName>
</protein>
<feature type="domain" description="N-acetyltransferase" evidence="3">
    <location>
        <begin position="5"/>
        <end position="179"/>
    </location>
</feature>
<proteinExistence type="predicted"/>
<dbReference type="InterPro" id="IPR016181">
    <property type="entry name" value="Acyl_CoA_acyltransferase"/>
</dbReference>
<keyword evidence="5" id="KW-1185">Reference proteome</keyword>
<evidence type="ECO:0000256" key="2">
    <source>
        <dbReference type="ARBA" id="ARBA00023315"/>
    </source>
</evidence>
<evidence type="ECO:0000313" key="4">
    <source>
        <dbReference type="EMBL" id="GIE15646.1"/>
    </source>
</evidence>
<dbReference type="InterPro" id="IPR000182">
    <property type="entry name" value="GNAT_dom"/>
</dbReference>
<sequence>MLETYTGPLLPPTLLDDLTGVYTQVFSAPPWHEDAAAAQAFRQRLTTDASSDGFRAVVARTGTRVDGFATGRLTHTPLPAERAYPRVTSQLGEIRTSELLDGAFEVDELAVMPTARGRGLGRRLLHLITQTAPQRRAWLLTARHAGETVAFYRGMGWHEVDPLPQAVNDIVVFLAPWHSQATG</sequence>
<reference evidence="4" key="1">
    <citation type="submission" date="2021-01" db="EMBL/GenBank/DDBJ databases">
        <title>Whole genome shotgun sequence of Actinoplanes ferrugineus NBRC 15555.</title>
        <authorList>
            <person name="Komaki H."/>
            <person name="Tamura T."/>
        </authorList>
    </citation>
    <scope>NUCLEOTIDE SEQUENCE</scope>
    <source>
        <strain evidence="4">NBRC 15555</strain>
    </source>
</reference>
<dbReference type="Proteomes" id="UP000598174">
    <property type="component" value="Unassembled WGS sequence"/>
</dbReference>
<dbReference type="InterPro" id="IPR050832">
    <property type="entry name" value="Bact_Acetyltransf"/>
</dbReference>
<dbReference type="PROSITE" id="PS51186">
    <property type="entry name" value="GNAT"/>
    <property type="match status" value="1"/>
</dbReference>
<organism evidence="4 5">
    <name type="scientific">Paractinoplanes ferrugineus</name>
    <dbReference type="NCBI Taxonomy" id="113564"/>
    <lineage>
        <taxon>Bacteria</taxon>
        <taxon>Bacillati</taxon>
        <taxon>Actinomycetota</taxon>
        <taxon>Actinomycetes</taxon>
        <taxon>Micromonosporales</taxon>
        <taxon>Micromonosporaceae</taxon>
        <taxon>Paractinoplanes</taxon>
    </lineage>
</organism>
<dbReference type="GO" id="GO:0016747">
    <property type="term" value="F:acyltransferase activity, transferring groups other than amino-acyl groups"/>
    <property type="evidence" value="ECO:0007669"/>
    <property type="project" value="InterPro"/>
</dbReference>
<gene>
    <name evidence="4" type="ORF">Afe05nite_74860</name>
</gene>
<dbReference type="AlphaFoldDB" id="A0A919MDC4"/>
<dbReference type="RefSeq" id="WP_203822004.1">
    <property type="nucleotide sequence ID" value="NZ_BAAABP010000015.1"/>
</dbReference>
<name>A0A919MDC4_9ACTN</name>
<keyword evidence="2" id="KW-0012">Acyltransferase</keyword>
<keyword evidence="1" id="KW-0808">Transferase</keyword>
<accession>A0A919MDC4</accession>
<dbReference type="SUPFAM" id="SSF55729">
    <property type="entry name" value="Acyl-CoA N-acyltransferases (Nat)"/>
    <property type="match status" value="1"/>
</dbReference>
<dbReference type="PANTHER" id="PTHR43877:SF2">
    <property type="entry name" value="AMINOALKYLPHOSPHONATE N-ACETYLTRANSFERASE-RELATED"/>
    <property type="match status" value="1"/>
</dbReference>
<evidence type="ECO:0000259" key="3">
    <source>
        <dbReference type="PROSITE" id="PS51186"/>
    </source>
</evidence>
<dbReference type="Pfam" id="PF13508">
    <property type="entry name" value="Acetyltransf_7"/>
    <property type="match status" value="1"/>
</dbReference>
<comment type="caution">
    <text evidence="4">The sequence shown here is derived from an EMBL/GenBank/DDBJ whole genome shotgun (WGS) entry which is preliminary data.</text>
</comment>
<evidence type="ECO:0000256" key="1">
    <source>
        <dbReference type="ARBA" id="ARBA00022679"/>
    </source>
</evidence>
<evidence type="ECO:0000313" key="5">
    <source>
        <dbReference type="Proteomes" id="UP000598174"/>
    </source>
</evidence>
<dbReference type="PANTHER" id="PTHR43877">
    <property type="entry name" value="AMINOALKYLPHOSPHONATE N-ACETYLTRANSFERASE-RELATED-RELATED"/>
    <property type="match status" value="1"/>
</dbReference>
<dbReference type="Gene3D" id="3.40.630.30">
    <property type="match status" value="1"/>
</dbReference>